<dbReference type="InterPro" id="IPR003593">
    <property type="entry name" value="AAA+_ATPase"/>
</dbReference>
<dbReference type="InterPro" id="IPR017871">
    <property type="entry name" value="ABC_transporter-like_CS"/>
</dbReference>
<evidence type="ECO:0000259" key="10">
    <source>
        <dbReference type="PROSITE" id="PS50893"/>
    </source>
</evidence>
<evidence type="ECO:0000313" key="13">
    <source>
        <dbReference type="Proteomes" id="UP000304880"/>
    </source>
</evidence>
<evidence type="ECO:0000256" key="1">
    <source>
        <dbReference type="ARBA" id="ARBA00004651"/>
    </source>
</evidence>
<organism evidence="12 13">
    <name type="scientific">Paracoccus haeundaensis</name>
    <dbReference type="NCBI Taxonomy" id="225362"/>
    <lineage>
        <taxon>Bacteria</taxon>
        <taxon>Pseudomonadati</taxon>
        <taxon>Pseudomonadota</taxon>
        <taxon>Alphaproteobacteria</taxon>
        <taxon>Rhodobacterales</taxon>
        <taxon>Paracoccaceae</taxon>
        <taxon>Paracoccus</taxon>
    </lineage>
</organism>
<comment type="subcellular location">
    <subcellularLocation>
        <location evidence="1">Cell membrane</location>
        <topology evidence="1">Multi-pass membrane protein</topology>
    </subcellularLocation>
</comment>
<name>A0A5C4R5L3_9RHOB</name>
<dbReference type="SUPFAM" id="SSF90123">
    <property type="entry name" value="ABC transporter transmembrane region"/>
    <property type="match status" value="1"/>
</dbReference>
<keyword evidence="6 12" id="KW-0067">ATP-binding</keyword>
<dbReference type="GO" id="GO:0005886">
    <property type="term" value="C:plasma membrane"/>
    <property type="evidence" value="ECO:0007669"/>
    <property type="project" value="UniProtKB-SubCell"/>
</dbReference>
<keyword evidence="7 9" id="KW-1133">Transmembrane helix</keyword>
<accession>A0A5C4R5L3</accession>
<dbReference type="SMART" id="SM00382">
    <property type="entry name" value="AAA"/>
    <property type="match status" value="1"/>
</dbReference>
<reference evidence="12 13" key="1">
    <citation type="submission" date="2019-06" db="EMBL/GenBank/DDBJ databases">
        <authorList>
            <person name="Li J."/>
        </authorList>
    </citation>
    <scope>NUCLEOTIDE SEQUENCE [LARGE SCALE GENOMIC DNA]</scope>
    <source>
        <strain evidence="12 13">CGMCC 1.8012</strain>
    </source>
</reference>
<keyword evidence="5" id="KW-0547">Nucleotide-binding</keyword>
<keyword evidence="3" id="KW-1003">Cell membrane</keyword>
<dbReference type="Pfam" id="PF00664">
    <property type="entry name" value="ABC_membrane"/>
    <property type="match status" value="1"/>
</dbReference>
<evidence type="ECO:0000256" key="4">
    <source>
        <dbReference type="ARBA" id="ARBA00022692"/>
    </source>
</evidence>
<dbReference type="GO" id="GO:0005524">
    <property type="term" value="F:ATP binding"/>
    <property type="evidence" value="ECO:0007669"/>
    <property type="project" value="UniProtKB-KW"/>
</dbReference>
<dbReference type="Pfam" id="PF00005">
    <property type="entry name" value="ABC_tran"/>
    <property type="match status" value="1"/>
</dbReference>
<dbReference type="PROSITE" id="PS50929">
    <property type="entry name" value="ABC_TM1F"/>
    <property type="match status" value="1"/>
</dbReference>
<dbReference type="EMBL" id="VDDC01000017">
    <property type="protein sequence ID" value="TNH39263.1"/>
    <property type="molecule type" value="Genomic_DNA"/>
</dbReference>
<feature type="domain" description="ABC transmembrane type-1" evidence="11">
    <location>
        <begin position="35"/>
        <end position="333"/>
    </location>
</feature>
<keyword evidence="13" id="KW-1185">Reference proteome</keyword>
<dbReference type="PANTHER" id="PTHR24221">
    <property type="entry name" value="ATP-BINDING CASSETTE SUB-FAMILY B"/>
    <property type="match status" value="1"/>
</dbReference>
<feature type="transmembrane region" description="Helical" evidence="9">
    <location>
        <begin position="277"/>
        <end position="298"/>
    </location>
</feature>
<dbReference type="Gene3D" id="1.20.1560.10">
    <property type="entry name" value="ABC transporter type 1, transmembrane domain"/>
    <property type="match status" value="1"/>
</dbReference>
<dbReference type="PANTHER" id="PTHR24221:SF468">
    <property type="entry name" value="ABC TRANSPORTER"/>
    <property type="match status" value="1"/>
</dbReference>
<keyword evidence="2" id="KW-0813">Transport</keyword>
<evidence type="ECO:0000259" key="11">
    <source>
        <dbReference type="PROSITE" id="PS50929"/>
    </source>
</evidence>
<feature type="transmembrane region" description="Helical" evidence="9">
    <location>
        <begin position="162"/>
        <end position="184"/>
    </location>
</feature>
<dbReference type="GO" id="GO:0034040">
    <property type="term" value="F:ATPase-coupled lipid transmembrane transporter activity"/>
    <property type="evidence" value="ECO:0007669"/>
    <property type="project" value="TreeGrafter"/>
</dbReference>
<protein>
    <submittedName>
        <fullName evidence="12">ABC transporter ATP-binding protein</fullName>
    </submittedName>
</protein>
<gene>
    <name evidence="12" type="ORF">FHD67_11150</name>
</gene>
<feature type="transmembrane region" description="Helical" evidence="9">
    <location>
        <begin position="84"/>
        <end position="104"/>
    </location>
</feature>
<dbReference type="CDD" id="cd18564">
    <property type="entry name" value="ABC_6TM_exporter_like"/>
    <property type="match status" value="1"/>
</dbReference>
<evidence type="ECO:0000256" key="2">
    <source>
        <dbReference type="ARBA" id="ARBA00022448"/>
    </source>
</evidence>
<dbReference type="InterPro" id="IPR027417">
    <property type="entry name" value="P-loop_NTPase"/>
</dbReference>
<feature type="transmembrane region" description="Helical" evidence="9">
    <location>
        <begin position="190"/>
        <end position="209"/>
    </location>
</feature>
<dbReference type="PROSITE" id="PS50893">
    <property type="entry name" value="ABC_TRANSPORTER_2"/>
    <property type="match status" value="1"/>
</dbReference>
<evidence type="ECO:0000313" key="12">
    <source>
        <dbReference type="EMBL" id="TNH39263.1"/>
    </source>
</evidence>
<evidence type="ECO:0000256" key="6">
    <source>
        <dbReference type="ARBA" id="ARBA00022840"/>
    </source>
</evidence>
<dbReference type="InterPro" id="IPR039421">
    <property type="entry name" value="Type_1_exporter"/>
</dbReference>
<dbReference type="InterPro" id="IPR003439">
    <property type="entry name" value="ABC_transporter-like_ATP-bd"/>
</dbReference>
<dbReference type="InterPro" id="IPR036640">
    <property type="entry name" value="ABC1_TM_sf"/>
</dbReference>
<evidence type="ECO:0000256" key="5">
    <source>
        <dbReference type="ARBA" id="ARBA00022741"/>
    </source>
</evidence>
<dbReference type="PROSITE" id="PS00211">
    <property type="entry name" value="ABC_TRANSPORTER_1"/>
    <property type="match status" value="1"/>
</dbReference>
<dbReference type="GO" id="GO:0140359">
    <property type="term" value="F:ABC-type transporter activity"/>
    <property type="evidence" value="ECO:0007669"/>
    <property type="project" value="InterPro"/>
</dbReference>
<dbReference type="AlphaFoldDB" id="A0A5C4R5L3"/>
<keyword evidence="8 9" id="KW-0472">Membrane</keyword>
<proteinExistence type="predicted"/>
<dbReference type="GO" id="GO:0016887">
    <property type="term" value="F:ATP hydrolysis activity"/>
    <property type="evidence" value="ECO:0007669"/>
    <property type="project" value="InterPro"/>
</dbReference>
<evidence type="ECO:0000256" key="7">
    <source>
        <dbReference type="ARBA" id="ARBA00022989"/>
    </source>
</evidence>
<keyword evidence="4 9" id="KW-0812">Transmembrane</keyword>
<evidence type="ECO:0000256" key="8">
    <source>
        <dbReference type="ARBA" id="ARBA00023136"/>
    </source>
</evidence>
<dbReference type="SUPFAM" id="SSF52540">
    <property type="entry name" value="P-loop containing nucleoside triphosphate hydrolases"/>
    <property type="match status" value="1"/>
</dbReference>
<feature type="transmembrane region" description="Helical" evidence="9">
    <location>
        <begin position="32"/>
        <end position="50"/>
    </location>
</feature>
<dbReference type="FunFam" id="3.40.50.300:FF:000221">
    <property type="entry name" value="Multidrug ABC transporter ATP-binding protein"/>
    <property type="match status" value="1"/>
</dbReference>
<dbReference type="Gene3D" id="3.40.50.300">
    <property type="entry name" value="P-loop containing nucleotide triphosphate hydrolases"/>
    <property type="match status" value="1"/>
</dbReference>
<dbReference type="RefSeq" id="WP_139598741.1">
    <property type="nucleotide sequence ID" value="NZ_VDDC01000017.1"/>
</dbReference>
<dbReference type="InterPro" id="IPR011527">
    <property type="entry name" value="ABC1_TM_dom"/>
</dbReference>
<evidence type="ECO:0000256" key="9">
    <source>
        <dbReference type="SAM" id="Phobius"/>
    </source>
</evidence>
<feature type="domain" description="ABC transporter" evidence="10">
    <location>
        <begin position="367"/>
        <end position="602"/>
    </location>
</feature>
<dbReference type="Proteomes" id="UP000304880">
    <property type="component" value="Unassembled WGS sequence"/>
</dbReference>
<comment type="caution">
    <text evidence="12">The sequence shown here is derived from an EMBL/GenBank/DDBJ whole genome shotgun (WGS) entry which is preliminary data.</text>
</comment>
<sequence>MSRSRPETLTESLPGLRRVLRRFAPYLRPHRAVLAGATTALVSATLMRLLEPWPLKFVIDRVVPSGTAGTGGSGVAAVDTLDPMTLLALCAVGLVGIIGLRALFQYLATIGFAIVGNRVLTQVRGDLFRHLQGLSLGFHTRSKAGDLTMRLIGDVAMLKETAVTAALPLAANVLVLLGMVAVMMVLDWQLALIALIPLPVLWFASIRAGKKIQAASRKQRKVEGQMAATAAEAMSSMRTVQALSIEDRAADTFSGANGTSMAGDVRAKRIAAGLERLVDLLVACAIALVLYFGTLQVLRGRLTPGDLLVFITYLKATFRPIRGYAKYASRLAKASAAGERVVQLLDEVPEIRDRAGAVAAPAYAGRITFDGLTFGYGGGRPTLDGLTLDIPAGTNVALTGPSGAGKSTLAGLLLRLYDPSGGRILIDGQDIRDVTMTSLRRQIGFVPQETVLFSGTLADNIALGAGRDVTRDEIEAAARLANAHDFIAALPDGYDAQVAERGATLSAGQRQRIAIARAALRRCPVLVLDEPTTGLDSSNEATVSEAIWRLAKGRTSLLITHDLSQAARADRIVFLEAGRVAEQGSHADLLARGGRYARLWALQGRGQDGGALRAVSG</sequence>
<evidence type="ECO:0000256" key="3">
    <source>
        <dbReference type="ARBA" id="ARBA00022475"/>
    </source>
</evidence>